<dbReference type="PROSITE" id="PS51257">
    <property type="entry name" value="PROKAR_LIPOPROTEIN"/>
    <property type="match status" value="1"/>
</dbReference>
<gene>
    <name evidence="1" type="ORF">WMO39_03065</name>
</gene>
<keyword evidence="2" id="KW-1185">Reference proteome</keyword>
<evidence type="ECO:0000313" key="2">
    <source>
        <dbReference type="Proteomes" id="UP001490816"/>
    </source>
</evidence>
<name>A0ABV1F7G2_9FIRM</name>
<evidence type="ECO:0000313" key="1">
    <source>
        <dbReference type="EMBL" id="MEQ2469317.1"/>
    </source>
</evidence>
<proteinExistence type="predicted"/>
<dbReference type="RefSeq" id="WP_117950385.1">
    <property type="nucleotide sequence ID" value="NZ_JBBMEZ010000005.1"/>
</dbReference>
<evidence type="ECO:0008006" key="3">
    <source>
        <dbReference type="Google" id="ProtNLM"/>
    </source>
</evidence>
<dbReference type="Proteomes" id="UP001490816">
    <property type="component" value="Unassembled WGS sequence"/>
</dbReference>
<dbReference type="EMBL" id="JBBMEZ010000005">
    <property type="protein sequence ID" value="MEQ2469317.1"/>
    <property type="molecule type" value="Genomic_DNA"/>
</dbReference>
<accession>A0ABV1F7G2</accession>
<organism evidence="1 2">
    <name type="scientific">Ruminococcoides intestinale</name>
    <dbReference type="NCBI Taxonomy" id="3133162"/>
    <lineage>
        <taxon>Bacteria</taxon>
        <taxon>Bacillati</taxon>
        <taxon>Bacillota</taxon>
        <taxon>Clostridia</taxon>
        <taxon>Eubacteriales</taxon>
        <taxon>Oscillospiraceae</taxon>
        <taxon>Ruminococcoides</taxon>
    </lineage>
</organism>
<reference evidence="1 2" key="1">
    <citation type="submission" date="2024-03" db="EMBL/GenBank/DDBJ databases">
        <title>Human intestinal bacterial collection.</title>
        <authorList>
            <person name="Pauvert C."/>
            <person name="Hitch T.C.A."/>
            <person name="Clavel T."/>
        </authorList>
    </citation>
    <scope>NUCLEOTIDE SEQUENCE [LARGE SCALE GENOMIC DNA]</scope>
    <source>
        <strain evidence="1 2">CLA-JM-H38</strain>
    </source>
</reference>
<sequence length="340" mass="38941">MKKKCTLVLISVLTVACIVSAYLLFFYNPSFNMVYDSDTDSYFNNSYLSYNDGTLAAADYRKTKVTAYDSKNNSTVNLPSNGSLINDNLFYINGNKLCCLDTTTNTRKIIDTDCRSFVCNNEVIAYTKNDSVILKNSDTLENIGDIKFDNQIYYINISDGNLYIVERIFEDKTDEYGYSFKVGKQYIFKKYDLKSCKLLKSKNANYVNGIRYVTVCKDTFYFFCDETQTVNNVCLDKDVNYPTIQHPDVKFITSNSDCVYYISEKTESAIIRKTVESPYNGIWKLEVGSNKPVKIADKCDCDELLATKNFLYCYTINYILPRGMANSWVKGYLIDQLAIS</sequence>
<protein>
    <recommendedName>
        <fullName evidence="3">DUF5050 domain-containing protein</fullName>
    </recommendedName>
</protein>
<comment type="caution">
    <text evidence="1">The sequence shown here is derived from an EMBL/GenBank/DDBJ whole genome shotgun (WGS) entry which is preliminary data.</text>
</comment>